<sequence length="88" mass="9916">MPVSRTSTQTSSSATSSSTSFSFPADSKTQKVLEYSLKFDVLKGYLERTYPNQYELKMRLGFFIIKAPEVLSEAVLDSLRDESSRHTP</sequence>
<evidence type="ECO:0000256" key="1">
    <source>
        <dbReference type="SAM" id="MobiDB-lite"/>
    </source>
</evidence>
<comment type="caution">
    <text evidence="2">The sequence shown here is derived from an EMBL/GenBank/DDBJ whole genome shotgun (WGS) entry which is preliminary data.</text>
</comment>
<gene>
    <name evidence="2" type="ORF">CLCR_03717</name>
</gene>
<keyword evidence="3" id="KW-1185">Reference proteome</keyword>
<organism evidence="2 3">
    <name type="scientific">Cladophialophora carrionii</name>
    <dbReference type="NCBI Taxonomy" id="86049"/>
    <lineage>
        <taxon>Eukaryota</taxon>
        <taxon>Fungi</taxon>
        <taxon>Dikarya</taxon>
        <taxon>Ascomycota</taxon>
        <taxon>Pezizomycotina</taxon>
        <taxon>Eurotiomycetes</taxon>
        <taxon>Chaetothyriomycetidae</taxon>
        <taxon>Chaetothyriales</taxon>
        <taxon>Herpotrichiellaceae</taxon>
        <taxon>Cladophialophora</taxon>
    </lineage>
</organism>
<feature type="region of interest" description="Disordered" evidence="1">
    <location>
        <begin position="1"/>
        <end position="28"/>
    </location>
</feature>
<feature type="compositionally biased region" description="Low complexity" evidence="1">
    <location>
        <begin position="1"/>
        <end position="22"/>
    </location>
</feature>
<dbReference type="EMBL" id="LGRB01000013">
    <property type="protein sequence ID" value="OCT47648.1"/>
    <property type="molecule type" value="Genomic_DNA"/>
</dbReference>
<accession>A0A1C1CGM1</accession>
<protein>
    <submittedName>
        <fullName evidence="2">Uncharacterized protein</fullName>
    </submittedName>
</protein>
<name>A0A1C1CGM1_9EURO</name>
<evidence type="ECO:0000313" key="2">
    <source>
        <dbReference type="EMBL" id="OCT47648.1"/>
    </source>
</evidence>
<dbReference type="Proteomes" id="UP000094526">
    <property type="component" value="Unassembled WGS sequence"/>
</dbReference>
<dbReference type="VEuPathDB" id="FungiDB:CLCR_03717"/>
<evidence type="ECO:0000313" key="3">
    <source>
        <dbReference type="Proteomes" id="UP000094526"/>
    </source>
</evidence>
<proteinExistence type="predicted"/>
<dbReference type="AlphaFoldDB" id="A0A1C1CGM1"/>
<reference evidence="3" key="1">
    <citation type="submission" date="2015-07" db="EMBL/GenBank/DDBJ databases">
        <authorList>
            <person name="Teixeira M.M."/>
            <person name="Souza R.C."/>
            <person name="Almeida L.G."/>
            <person name="Vicente V.A."/>
            <person name="de Hoog S."/>
            <person name="Bocca A.L."/>
            <person name="de Almeida S.R."/>
            <person name="Vasconcelos A.T."/>
            <person name="Felipe M.S."/>
        </authorList>
    </citation>
    <scope>NUCLEOTIDE SEQUENCE [LARGE SCALE GENOMIC DNA]</scope>
    <source>
        <strain evidence="3">KSF</strain>
    </source>
</reference>